<dbReference type="PANTHER" id="PTHR45586">
    <property type="entry name" value="TPR REPEAT-CONTAINING PROTEIN PA4667"/>
    <property type="match status" value="1"/>
</dbReference>
<comment type="caution">
    <text evidence="5">The sequence shown here is derived from an EMBL/GenBank/DDBJ whole genome shotgun (WGS) entry which is preliminary data.</text>
</comment>
<gene>
    <name evidence="5" type="ORF">A3F84_02420</name>
</gene>
<feature type="chain" id="PRO_5009523320" description="Outer membrane lipoprotein BamD-like domain-containing protein" evidence="4">
    <location>
        <begin position="20"/>
        <end position="601"/>
    </location>
</feature>
<dbReference type="InterPro" id="IPR051012">
    <property type="entry name" value="CellSynth/LPSAsmb/PSIAsmb"/>
</dbReference>
<feature type="signal peptide" evidence="4">
    <location>
        <begin position="1"/>
        <end position="19"/>
    </location>
</feature>
<evidence type="ECO:0000313" key="6">
    <source>
        <dbReference type="Proteomes" id="UP000178606"/>
    </source>
</evidence>
<dbReference type="InterPro" id="IPR019734">
    <property type="entry name" value="TPR_rpt"/>
</dbReference>
<evidence type="ECO:0000256" key="2">
    <source>
        <dbReference type="ARBA" id="ARBA00022803"/>
    </source>
</evidence>
<evidence type="ECO:0000256" key="4">
    <source>
        <dbReference type="SAM" id="SignalP"/>
    </source>
</evidence>
<evidence type="ECO:0000256" key="1">
    <source>
        <dbReference type="ARBA" id="ARBA00022737"/>
    </source>
</evidence>
<sequence>MSARLFWLVFILFARTTLAQPGVEEGLRRGAALEDSGKVEQAVEVYRSLYLQHAKGGERSDLLYRLQGALVRAGRPDEAVPLLQQRLNKFPSDSRAQLALGDVYYTMGRPEEAARAWERLIEGERPAGNYLLVASRYRARGMPERAVNVYVRGRRAIGDTTAFALELAGLYEEQRSYPEAVREYLLALKADPQENPPRNYATVEARVAEFARDEGAGEAVLAALTGAVRAAPEDGLRMQLLTVYSLAAGKADAALAVFAALDRRDGAAETMLLQIAERCSRGGAHATAQAAYRMLIERFPSSPFFPQAHLGAAVAEEGLGRIDPALALYDEVRRRFAGGPEAQEACFRVGEIRRRVKRDPEGALAAYRGLMAIQLGGPYQRRGVMGIGACLLGLGDAEGARRSYELVVRMGAGAEEGAEAALRIAEVDYLSGRFEEAQKGLEALLSGPTARDAVNDALDLSDLIAKGLGVSASYLKGYAEADLLARRGRDEEAARAFVAFVAGSPRGALAARALMAVARLDTGLGRFAEAAEVCRRVAQDYQTSPLAPEARMQAAALYEERLGRFQEAIREYEALMTEYPDSPLVEEARKRLRRLQERIRG</sequence>
<keyword evidence="1" id="KW-0677">Repeat</keyword>
<dbReference type="Proteomes" id="UP000178606">
    <property type="component" value="Unassembled WGS sequence"/>
</dbReference>
<dbReference type="Pfam" id="PF13432">
    <property type="entry name" value="TPR_16"/>
    <property type="match status" value="4"/>
</dbReference>
<keyword evidence="4" id="KW-0732">Signal</keyword>
<reference evidence="5 6" key="1">
    <citation type="journal article" date="2016" name="Nat. Commun.">
        <title>Thousands of microbial genomes shed light on interconnected biogeochemical processes in an aquifer system.</title>
        <authorList>
            <person name="Anantharaman K."/>
            <person name="Brown C.T."/>
            <person name="Hug L.A."/>
            <person name="Sharon I."/>
            <person name="Castelle C.J."/>
            <person name="Probst A.J."/>
            <person name="Thomas B.C."/>
            <person name="Singh A."/>
            <person name="Wilkins M.J."/>
            <person name="Karaoz U."/>
            <person name="Brodie E.L."/>
            <person name="Williams K.H."/>
            <person name="Hubbard S.S."/>
            <person name="Banfield J.F."/>
        </authorList>
    </citation>
    <scope>NUCLEOTIDE SEQUENCE [LARGE SCALE GENOMIC DNA]</scope>
    <source>
        <strain evidence="6">RIFCSPLOWO2_12_FULL_64_10</strain>
    </source>
</reference>
<dbReference type="PANTHER" id="PTHR45586:SF1">
    <property type="entry name" value="LIPOPOLYSACCHARIDE ASSEMBLY PROTEIN B"/>
    <property type="match status" value="1"/>
</dbReference>
<dbReference type="Gene3D" id="1.25.40.10">
    <property type="entry name" value="Tetratricopeptide repeat domain"/>
    <property type="match status" value="4"/>
</dbReference>
<accession>A0A1F6CAU9</accession>
<feature type="repeat" description="TPR" evidence="3">
    <location>
        <begin position="161"/>
        <end position="194"/>
    </location>
</feature>
<dbReference type="AlphaFoldDB" id="A0A1F6CAU9"/>
<dbReference type="PROSITE" id="PS50005">
    <property type="entry name" value="TPR"/>
    <property type="match status" value="1"/>
</dbReference>
<evidence type="ECO:0008006" key="7">
    <source>
        <dbReference type="Google" id="ProtNLM"/>
    </source>
</evidence>
<protein>
    <recommendedName>
        <fullName evidence="7">Outer membrane lipoprotein BamD-like domain-containing protein</fullName>
    </recommendedName>
</protein>
<dbReference type="InterPro" id="IPR011990">
    <property type="entry name" value="TPR-like_helical_dom_sf"/>
</dbReference>
<dbReference type="SUPFAM" id="SSF48452">
    <property type="entry name" value="TPR-like"/>
    <property type="match status" value="3"/>
</dbReference>
<keyword evidence="2 3" id="KW-0802">TPR repeat</keyword>
<name>A0A1F6CAU9_HANXR</name>
<proteinExistence type="predicted"/>
<evidence type="ECO:0000313" key="5">
    <source>
        <dbReference type="EMBL" id="OGG46299.1"/>
    </source>
</evidence>
<dbReference type="EMBL" id="MFKF01000327">
    <property type="protein sequence ID" value="OGG46299.1"/>
    <property type="molecule type" value="Genomic_DNA"/>
</dbReference>
<evidence type="ECO:0000256" key="3">
    <source>
        <dbReference type="PROSITE-ProRule" id="PRU00339"/>
    </source>
</evidence>
<organism evidence="5 6">
    <name type="scientific">Handelsmanbacteria sp. (strain RIFCSPLOWO2_12_FULL_64_10)</name>
    <dbReference type="NCBI Taxonomy" id="1817868"/>
    <lineage>
        <taxon>Bacteria</taxon>
        <taxon>Candidatus Handelsmaniibacteriota</taxon>
    </lineage>
</organism>